<comment type="subcellular location">
    <subcellularLocation>
        <location evidence="1">Cell membrane</location>
        <topology evidence="1">Multi-pass membrane protein</topology>
    </subcellularLocation>
</comment>
<keyword evidence="6 8" id="KW-1133">Transmembrane helix</keyword>
<dbReference type="GO" id="GO:0005886">
    <property type="term" value="C:plasma membrane"/>
    <property type="evidence" value="ECO:0007669"/>
    <property type="project" value="UniProtKB-SubCell"/>
</dbReference>
<feature type="transmembrane region" description="Helical" evidence="8">
    <location>
        <begin position="90"/>
        <end position="109"/>
    </location>
</feature>
<evidence type="ECO:0000313" key="10">
    <source>
        <dbReference type="Proteomes" id="UP000500857"/>
    </source>
</evidence>
<evidence type="ECO:0000256" key="5">
    <source>
        <dbReference type="ARBA" id="ARBA00022801"/>
    </source>
</evidence>
<evidence type="ECO:0000256" key="2">
    <source>
        <dbReference type="ARBA" id="ARBA00022475"/>
    </source>
</evidence>
<evidence type="ECO:0000313" key="9">
    <source>
        <dbReference type="EMBL" id="QIZ70028.1"/>
    </source>
</evidence>
<keyword evidence="2" id="KW-1003">Cell membrane</keyword>
<keyword evidence="5 9" id="KW-0378">Hydrolase</keyword>
<dbReference type="Proteomes" id="UP000500857">
    <property type="component" value="Chromosome"/>
</dbReference>
<evidence type="ECO:0000256" key="4">
    <source>
        <dbReference type="ARBA" id="ARBA00022692"/>
    </source>
</evidence>
<protein>
    <submittedName>
        <fullName evidence="9">Cyanoexosortase A</fullName>
        <ecNumber evidence="9">3.4.22.-</ecNumber>
    </submittedName>
</protein>
<accession>A0A6H1TTT7</accession>
<dbReference type="EMBL" id="CP051167">
    <property type="protein sequence ID" value="QIZ70028.1"/>
    <property type="molecule type" value="Genomic_DNA"/>
</dbReference>
<dbReference type="InterPro" id="IPR019127">
    <property type="entry name" value="Exosortase"/>
</dbReference>
<dbReference type="InterPro" id="IPR022505">
    <property type="entry name" value="Exosortase_cyanobac"/>
</dbReference>
<evidence type="ECO:0000256" key="8">
    <source>
        <dbReference type="SAM" id="Phobius"/>
    </source>
</evidence>
<gene>
    <name evidence="9" type="primary">crtA</name>
    <name evidence="9" type="ORF">HCG48_05115</name>
</gene>
<feature type="transmembrane region" description="Helical" evidence="8">
    <location>
        <begin position="210"/>
        <end position="235"/>
    </location>
</feature>
<feature type="transmembrane region" description="Helical" evidence="8">
    <location>
        <begin position="65"/>
        <end position="84"/>
    </location>
</feature>
<feature type="transmembrane region" description="Helical" evidence="8">
    <location>
        <begin position="174"/>
        <end position="198"/>
    </location>
</feature>
<dbReference type="InterPro" id="IPR026392">
    <property type="entry name" value="Exo/Archaeosortase_dom"/>
</dbReference>
<evidence type="ECO:0000256" key="1">
    <source>
        <dbReference type="ARBA" id="ARBA00004651"/>
    </source>
</evidence>
<dbReference type="GO" id="GO:0008233">
    <property type="term" value="F:peptidase activity"/>
    <property type="evidence" value="ECO:0007669"/>
    <property type="project" value="UniProtKB-KW"/>
</dbReference>
<feature type="transmembrane region" description="Helical" evidence="8">
    <location>
        <begin position="37"/>
        <end position="53"/>
    </location>
</feature>
<name>A0A6H1TTT7_9CYAN</name>
<evidence type="ECO:0000256" key="6">
    <source>
        <dbReference type="ARBA" id="ARBA00022989"/>
    </source>
</evidence>
<dbReference type="Pfam" id="PF09721">
    <property type="entry name" value="Exosortase_EpsH"/>
    <property type="match status" value="1"/>
</dbReference>
<evidence type="ECO:0000256" key="3">
    <source>
        <dbReference type="ARBA" id="ARBA00022670"/>
    </source>
</evidence>
<dbReference type="AlphaFoldDB" id="A0A6H1TTT7"/>
<proteinExistence type="predicted"/>
<keyword evidence="3" id="KW-0645">Protease</keyword>
<dbReference type="KEGG" id="oxy:HCG48_05115"/>
<dbReference type="EC" id="3.4.22.-" evidence="9"/>
<organism evidence="9 10">
    <name type="scientific">Oxynema aestuarii AP17</name>
    <dbReference type="NCBI Taxonomy" id="2064643"/>
    <lineage>
        <taxon>Bacteria</taxon>
        <taxon>Bacillati</taxon>
        <taxon>Cyanobacteriota</taxon>
        <taxon>Cyanophyceae</taxon>
        <taxon>Oscillatoriophycideae</taxon>
        <taxon>Oscillatoriales</taxon>
        <taxon>Oscillatoriaceae</taxon>
        <taxon>Oxynema</taxon>
        <taxon>Oxynema aestuarii</taxon>
    </lineage>
</organism>
<evidence type="ECO:0000256" key="7">
    <source>
        <dbReference type="ARBA" id="ARBA00023136"/>
    </source>
</evidence>
<dbReference type="RefSeq" id="WP_168568185.1">
    <property type="nucleotide sequence ID" value="NZ_CP051167.1"/>
</dbReference>
<dbReference type="GO" id="GO:0006508">
    <property type="term" value="P:proteolysis"/>
    <property type="evidence" value="ECO:0007669"/>
    <property type="project" value="UniProtKB-KW"/>
</dbReference>
<keyword evidence="7 8" id="KW-0472">Membrane</keyword>
<dbReference type="NCBIfam" id="TIGR03763">
    <property type="entry name" value="cyanoexo_CrtA"/>
    <property type="match status" value="1"/>
</dbReference>
<feature type="transmembrane region" description="Helical" evidence="8">
    <location>
        <begin position="12"/>
        <end position="31"/>
    </location>
</feature>
<dbReference type="NCBIfam" id="TIGR04178">
    <property type="entry name" value="exo_archaeo"/>
    <property type="match status" value="1"/>
</dbReference>
<feature type="transmembrane region" description="Helical" evidence="8">
    <location>
        <begin position="247"/>
        <end position="268"/>
    </location>
</feature>
<feature type="transmembrane region" description="Helical" evidence="8">
    <location>
        <begin position="121"/>
        <end position="154"/>
    </location>
</feature>
<reference evidence="9 10" key="1">
    <citation type="submission" date="2020-04" db="EMBL/GenBank/DDBJ databases">
        <authorList>
            <person name="Basu S."/>
            <person name="Maruthanayagam V."/>
            <person name="Chakraborty S."/>
            <person name="Pramanik A."/>
            <person name="Mukherjee J."/>
            <person name="Brink B."/>
        </authorList>
    </citation>
    <scope>NUCLEOTIDE SEQUENCE [LARGE SCALE GENOMIC DNA]</scope>
    <source>
        <strain evidence="9 10">AP17</strain>
    </source>
</reference>
<keyword evidence="4 8" id="KW-0812">Transmembrane</keyword>
<keyword evidence="10" id="KW-1185">Reference proteome</keyword>
<sequence length="280" mass="31101">MNWSTTLQQPRSWLVAIGAGLITIHLTLTWRSDNIDVLGASFLFWGAAAFLLWERSKHLNLQSDLFSSLVGLGILTIVLLKSISISEYDIFLRVSPFLSAFGLALLASGFKGLKQYWQELLILSLISISTGLLLGIYDITPVTAKFSALLLWYMGFPVQRDGVLVQLPTGSIEVYSGCSGYGTMIQILGIAILFLFMFPTSLKQKFLLPLIAITLGFVVNGIRVALMGLLVAYSSREAFEYWHYGDGSLVFSLLGVFIFGLICWFFILRTPPDKEDSQQC</sequence>